<evidence type="ECO:0000256" key="6">
    <source>
        <dbReference type="PIRNR" id="PIRNR000956"/>
    </source>
</evidence>
<dbReference type="GO" id="GO:0046488">
    <property type="term" value="P:phosphatidylinositol metabolic process"/>
    <property type="evidence" value="ECO:0007669"/>
    <property type="project" value="TreeGrafter"/>
</dbReference>
<dbReference type="GO" id="GO:0005509">
    <property type="term" value="F:calcium ion binding"/>
    <property type="evidence" value="ECO:0007669"/>
    <property type="project" value="UniProtKB-UniRule"/>
</dbReference>
<dbReference type="GO" id="GO:0016042">
    <property type="term" value="P:lipid catabolic process"/>
    <property type="evidence" value="ECO:0007669"/>
    <property type="project" value="UniProtKB-KW"/>
</dbReference>
<dbReference type="FunFam" id="2.60.40.150:FF:000008">
    <property type="entry name" value="1-phosphatidylinositol 4,5-bisphosphate phosphodiesterase"/>
    <property type="match status" value="1"/>
</dbReference>
<dbReference type="PANTHER" id="PTHR10336">
    <property type="entry name" value="PHOSPHOINOSITIDE-SPECIFIC PHOSPHOLIPASE C FAMILY PROTEIN"/>
    <property type="match status" value="1"/>
</dbReference>
<keyword evidence="4 6" id="KW-0443">Lipid metabolism</keyword>
<dbReference type="Gene3D" id="1.20.1230.10">
    <property type="entry name" value="Phospholipase C beta, distal C-terminal domain"/>
    <property type="match status" value="1"/>
</dbReference>
<dbReference type="SUPFAM" id="SSF47473">
    <property type="entry name" value="EF-hand"/>
    <property type="match status" value="1"/>
</dbReference>
<dbReference type="InterPro" id="IPR053945">
    <property type="entry name" value="PLCB1-4-like_EFh"/>
</dbReference>
<dbReference type="Pfam" id="PF00388">
    <property type="entry name" value="PI-PLC-X"/>
    <property type="match status" value="1"/>
</dbReference>
<feature type="compositionally biased region" description="Basic and acidic residues" evidence="11">
    <location>
        <begin position="474"/>
        <end position="486"/>
    </location>
</feature>
<evidence type="ECO:0000256" key="1">
    <source>
        <dbReference type="ARBA" id="ARBA00001195"/>
    </source>
</evidence>
<dbReference type="SUPFAM" id="SSF49562">
    <property type="entry name" value="C2 domain (Calcium/lipid-binding domain, CaLB)"/>
    <property type="match status" value="1"/>
</dbReference>
<dbReference type="PRINTS" id="PR00390">
    <property type="entry name" value="PHPHLIPASEC"/>
</dbReference>
<dbReference type="RefSeq" id="XP_052119904.1">
    <property type="nucleotide sequence ID" value="XM_052263944.1"/>
</dbReference>
<dbReference type="FunFam" id="1.10.238.10:FF:000024">
    <property type="entry name" value="1-phosphatidylinositol 4,5-bisphosphate phosphodiesterase"/>
    <property type="match status" value="1"/>
</dbReference>
<dbReference type="Pfam" id="PF00387">
    <property type="entry name" value="PI-PLC-Y"/>
    <property type="match status" value="1"/>
</dbReference>
<dbReference type="SUPFAM" id="SSF51695">
    <property type="entry name" value="PLC-like phosphodiesterases"/>
    <property type="match status" value="1"/>
</dbReference>
<dbReference type="CDD" id="cd13361">
    <property type="entry name" value="PH_PLC_beta"/>
    <property type="match status" value="1"/>
</dbReference>
<dbReference type="GO" id="GO:0043153">
    <property type="term" value="P:entrainment of circadian clock by photoperiod"/>
    <property type="evidence" value="ECO:0007669"/>
    <property type="project" value="UniProtKB-ARBA"/>
</dbReference>
<dbReference type="GeneID" id="113211491"/>
<dbReference type="EC" id="3.1.4.11" evidence="6"/>
<dbReference type="SUPFAM" id="SSF69989">
    <property type="entry name" value="C-terminal domain of PLC-beta"/>
    <property type="match status" value="1"/>
</dbReference>
<dbReference type="Gene3D" id="1.10.238.10">
    <property type="entry name" value="EF-hand"/>
    <property type="match status" value="1"/>
</dbReference>
<feature type="binding site" evidence="8">
    <location>
        <position position="361"/>
    </location>
    <ligand>
        <name>Ca(2+)</name>
        <dbReference type="ChEBI" id="CHEBI:29108"/>
    </ligand>
</feature>
<comment type="catalytic activity">
    <reaction evidence="1 6 9">
        <text>a 1,2-diacyl-sn-glycero-3-phospho-(1D-myo-inositol-4,5-bisphosphate) + H2O = 1D-myo-inositol 1,4,5-trisphosphate + a 1,2-diacyl-sn-glycerol + H(+)</text>
        <dbReference type="Rhea" id="RHEA:33179"/>
        <dbReference type="ChEBI" id="CHEBI:15377"/>
        <dbReference type="ChEBI" id="CHEBI:15378"/>
        <dbReference type="ChEBI" id="CHEBI:17815"/>
        <dbReference type="ChEBI" id="CHEBI:58456"/>
        <dbReference type="ChEBI" id="CHEBI:203600"/>
        <dbReference type="EC" id="3.1.4.11"/>
    </reaction>
</comment>
<dbReference type="SMART" id="SM00148">
    <property type="entry name" value="PLCXc"/>
    <property type="match status" value="1"/>
</dbReference>
<keyword evidence="3 6" id="KW-0442">Lipid degradation</keyword>
<dbReference type="InterPro" id="IPR011992">
    <property type="entry name" value="EF-hand-dom_pair"/>
</dbReference>
<dbReference type="GO" id="GO:0048015">
    <property type="term" value="P:phosphatidylinositol-mediated signaling"/>
    <property type="evidence" value="ECO:0007669"/>
    <property type="project" value="TreeGrafter"/>
</dbReference>
<evidence type="ECO:0000256" key="11">
    <source>
        <dbReference type="SAM" id="MobiDB-lite"/>
    </source>
</evidence>
<evidence type="ECO:0000256" key="3">
    <source>
        <dbReference type="ARBA" id="ARBA00022963"/>
    </source>
</evidence>
<dbReference type="PROSITE" id="PS50008">
    <property type="entry name" value="PIPLC_Y_DOMAIN"/>
    <property type="match status" value="1"/>
</dbReference>
<evidence type="ECO:0000256" key="4">
    <source>
        <dbReference type="ARBA" id="ARBA00023098"/>
    </source>
</evidence>
<feature type="binding site" evidence="8">
    <location>
        <position position="411"/>
    </location>
    <ligand>
        <name>Ca(2+)</name>
        <dbReference type="ChEBI" id="CHEBI:29108"/>
    </ligand>
</feature>
<feature type="coiled-coil region" evidence="10">
    <location>
        <begin position="1128"/>
        <end position="1159"/>
    </location>
</feature>
<dbReference type="Pfam" id="PF22631">
    <property type="entry name" value="PLCB1-4-like_EFh"/>
    <property type="match status" value="1"/>
</dbReference>
<accession>A0A9C6TZB8</accession>
<evidence type="ECO:0000259" key="12">
    <source>
        <dbReference type="PROSITE" id="PS50004"/>
    </source>
</evidence>
<sequence>MTKKLEFDWHIKVPDVLINGCEFDKWTEEEGLEQNCLFKVDEYGFFIYWKKEGRDGDVLELCQVSDIRKGGISKDSKLYTQMQANYGDSTFEDRVLTICSGRDYVNINYHHVVCPDSKIAEDWLKGIRLITHNVKANNVCPMTCLKKHWMQLCMKTDPLGKVPVNRVVKTFASGRRDTRDVIKYLDDLELRNKTEKGKNDFIEPKDFTFEKFYTLYHKICPRTDDIGDLFNAITEDGEFINVAQFVKFLNEKQRDPRLNEVLYPMYNEARAMQIISTYEQDEKNKKAKMLSKDGFTRYLMSDENAPVFLDRLDVYMNMDQPLAHYYINSSHNTYLTGRQFYGKSSVEMYRQILLAGCRCIELDLWNGENGGEPIITHGKAMCTAIPFREAIHAIKDTAFETSEYPVILSFENHCRISQQYIVAKCCDDVFGDLLLKEPLKDFPILPGAILPSPNALKNKILIKNKRLDPEKEKEGLEKFKAGKLNDDDGEKEDSDASAPTVISLDKKRKILVESKRLEKNSGQDDLDLYMKGELMLIEGDKDDVSVPLSTSIDKKVPDVLEGVPIPTHYTGSTTRVHPWLSSMVNYAQPVKFQGFDVAEKNNFHYNMSSFNETNGLSYLKSQAIEFVQYNKRQMSRIYPRGTRLESTNFLPQVFWNAGCQMVALNFQTPDLAMQLNQGKFEYNGNCGYLLKPDFMRREDKVFDPFAETTVDGVIAAQCSVQVISGQFLSDKKVGTYVEVDMYGLPTDTIRKEFRTRMVPSNGLNPCYNESPFFFRKVVLPDLAVLRFGVFDETGKMLGQRILPLDGLQTGYRHIALRTEANFPMSLPMLFCDIQLKIYVPTGYEDIMYALSNPLKYRSEREKHSKMIQQMGVDEDDEEGNKNGYTDEIAASGNTMKKGSKSGSKDEAGVPSSSTREIGKLVSRNSSAIVTSAVALLDKSDINDEPIKLASLEKEKSFSKLLKKHQKEQDSLQRKQYKELQSVQKTQCLAVEKITKGKSYKTKDELSSDPAIRDLIVEQIKQWTEIKEKHRSAMWELKKHQLLQQQDVLKDLLESAQCAKVKQQEAQREREIKQLNQKQAKISVETTREVNNDKTLKSKTEKDSILREKKQTNMKKFMEDHRQLETILKKRKEDLQVELQREKQSVMKEIEERAEAHRREQIECQLTPKKEFFA</sequence>
<dbReference type="GO" id="GO:0042592">
    <property type="term" value="P:homeostatic process"/>
    <property type="evidence" value="ECO:0007669"/>
    <property type="project" value="UniProtKB-ARBA"/>
</dbReference>
<dbReference type="InterPro" id="IPR001192">
    <property type="entry name" value="PI-PLC_fam"/>
</dbReference>
<dbReference type="InterPro" id="IPR037862">
    <property type="entry name" value="PLC-beta_PH"/>
</dbReference>
<feature type="binding site" evidence="8">
    <location>
        <position position="332"/>
    </location>
    <ligand>
        <name>Ca(2+)</name>
        <dbReference type="ChEBI" id="CHEBI:29108"/>
    </ligand>
</feature>
<reference evidence="15" key="1">
    <citation type="submission" date="2025-08" db="UniProtKB">
        <authorList>
            <consortium name="RefSeq"/>
        </authorList>
    </citation>
    <scope>IDENTIFICATION</scope>
    <source>
        <tissue evidence="15">Whole organism</tissue>
    </source>
</reference>
<feature type="active site" evidence="7">
    <location>
        <position position="331"/>
    </location>
</feature>
<keyword evidence="2 6" id="KW-0378">Hydrolase</keyword>
<dbReference type="Gene3D" id="2.60.40.150">
    <property type="entry name" value="C2 domain"/>
    <property type="match status" value="1"/>
</dbReference>
<proteinExistence type="predicted"/>
<organism evidence="14 15">
    <name type="scientific">Frankliniella occidentalis</name>
    <name type="common">Western flower thrips</name>
    <name type="synonym">Euthrips occidentalis</name>
    <dbReference type="NCBI Taxonomy" id="133901"/>
    <lineage>
        <taxon>Eukaryota</taxon>
        <taxon>Metazoa</taxon>
        <taxon>Ecdysozoa</taxon>
        <taxon>Arthropoda</taxon>
        <taxon>Hexapoda</taxon>
        <taxon>Insecta</taxon>
        <taxon>Pterygota</taxon>
        <taxon>Neoptera</taxon>
        <taxon>Paraneoptera</taxon>
        <taxon>Thysanoptera</taxon>
        <taxon>Terebrantia</taxon>
        <taxon>Thripoidea</taxon>
        <taxon>Thripidae</taxon>
        <taxon>Frankliniella</taxon>
    </lineage>
</organism>
<dbReference type="SMART" id="SM00149">
    <property type="entry name" value="PLCYc"/>
    <property type="match status" value="1"/>
</dbReference>
<feature type="domain" description="PI-PLC Y-box" evidence="13">
    <location>
        <begin position="580"/>
        <end position="696"/>
    </location>
</feature>
<feature type="region of interest" description="Disordered" evidence="11">
    <location>
        <begin position="474"/>
        <end position="499"/>
    </location>
</feature>
<feature type="domain" description="C2" evidence="12">
    <location>
        <begin position="696"/>
        <end position="824"/>
    </location>
</feature>
<evidence type="ECO:0000313" key="15">
    <source>
        <dbReference type="RefSeq" id="XP_052119904.1"/>
    </source>
</evidence>
<dbReference type="CDD" id="cd08591">
    <property type="entry name" value="PI-PLCc_beta"/>
    <property type="match status" value="1"/>
</dbReference>
<dbReference type="PROSITE" id="PS50004">
    <property type="entry name" value="C2"/>
    <property type="match status" value="1"/>
</dbReference>
<dbReference type="InterPro" id="IPR042531">
    <property type="entry name" value="PLC-beta_C_sf"/>
</dbReference>
<feature type="region of interest" description="Disordered" evidence="11">
    <location>
        <begin position="871"/>
        <end position="916"/>
    </location>
</feature>
<dbReference type="InterPro" id="IPR017946">
    <property type="entry name" value="PLC-like_Pdiesterase_TIM-brl"/>
</dbReference>
<dbReference type="PIRSF" id="PIRSF000956">
    <property type="entry name" value="PLC-beta"/>
    <property type="match status" value="1"/>
</dbReference>
<evidence type="ECO:0000256" key="9">
    <source>
        <dbReference type="RuleBase" id="RU361133"/>
    </source>
</evidence>
<dbReference type="InterPro" id="IPR000008">
    <property type="entry name" value="C2_dom"/>
</dbReference>
<feature type="coiled-coil region" evidence="10">
    <location>
        <begin position="1048"/>
        <end position="1080"/>
    </location>
</feature>
<feature type="active site" evidence="7">
    <location>
        <position position="377"/>
    </location>
</feature>
<keyword evidence="14" id="KW-1185">Reference proteome</keyword>
<dbReference type="SUPFAM" id="SSF50729">
    <property type="entry name" value="PH domain-like"/>
    <property type="match status" value="1"/>
</dbReference>
<dbReference type="Gene3D" id="2.30.29.240">
    <property type="match status" value="1"/>
</dbReference>
<evidence type="ECO:0000256" key="10">
    <source>
        <dbReference type="SAM" id="Coils"/>
    </source>
</evidence>
<evidence type="ECO:0000313" key="14">
    <source>
        <dbReference type="Proteomes" id="UP000504606"/>
    </source>
</evidence>
<feature type="binding site" evidence="8">
    <location>
        <position position="363"/>
    </location>
    <ligand>
        <name>Ca(2+)</name>
        <dbReference type="ChEBI" id="CHEBI:29108"/>
    </ligand>
</feature>
<dbReference type="AlphaFoldDB" id="A0A9C6TZB8"/>
<evidence type="ECO:0000256" key="8">
    <source>
        <dbReference type="PIRSR" id="PIRSR000956-2"/>
    </source>
</evidence>
<keyword evidence="8" id="KW-0106">Calcium</keyword>
<evidence type="ECO:0000256" key="5">
    <source>
        <dbReference type="ARBA" id="ARBA00023224"/>
    </source>
</evidence>
<dbReference type="Gene3D" id="3.20.20.190">
    <property type="entry name" value="Phosphatidylinositol (PI) phosphodiesterase"/>
    <property type="match status" value="1"/>
</dbReference>
<dbReference type="InterPro" id="IPR016280">
    <property type="entry name" value="PLC-beta"/>
</dbReference>
<dbReference type="InterPro" id="IPR001711">
    <property type="entry name" value="PLipase_C_Pinositol-sp_Y"/>
</dbReference>
<dbReference type="InterPro" id="IPR000909">
    <property type="entry name" value="PLipase_C_PInositol-sp_X_dom"/>
</dbReference>
<dbReference type="GO" id="GO:0004435">
    <property type="term" value="F:phosphatidylinositol-4,5-bisphosphate phospholipase C activity"/>
    <property type="evidence" value="ECO:0007669"/>
    <property type="project" value="UniProtKB-UniRule"/>
</dbReference>
<protein>
    <recommendedName>
        <fullName evidence="6">1-phosphatidylinositol 4,5-bisphosphate phosphodiesterase</fullName>
        <ecNumber evidence="6">3.1.4.11</ecNumber>
    </recommendedName>
</protein>
<keyword evidence="10" id="KW-0175">Coiled coil</keyword>
<gene>
    <name evidence="15" type="primary">LOC113211491</name>
</gene>
<dbReference type="PROSITE" id="PS50007">
    <property type="entry name" value="PIPLC_X_DOMAIN"/>
    <property type="match status" value="1"/>
</dbReference>
<comment type="cofactor">
    <cofactor evidence="8">
        <name>Ca(2+)</name>
        <dbReference type="ChEBI" id="CHEBI:29108"/>
    </cofactor>
    <text evidence="8">Binds 1 Ca(2+) ion per subunit.</text>
</comment>
<keyword evidence="8" id="KW-0479">Metal-binding</keyword>
<keyword evidence="5 6" id="KW-0807">Transducer</keyword>
<dbReference type="Pfam" id="PF17787">
    <property type="entry name" value="PH_14"/>
    <property type="match status" value="1"/>
</dbReference>
<dbReference type="GO" id="GO:0008344">
    <property type="term" value="P:adult locomotory behavior"/>
    <property type="evidence" value="ECO:0007669"/>
    <property type="project" value="UniProtKB-ARBA"/>
</dbReference>
<dbReference type="PANTHER" id="PTHR10336:SF36">
    <property type="entry name" value="1-PHOSPHATIDYLINOSITOL 4,5-BISPHOSPHATE PHOSPHODIESTERASE BETA-4"/>
    <property type="match status" value="1"/>
</dbReference>
<dbReference type="InterPro" id="IPR035892">
    <property type="entry name" value="C2_domain_sf"/>
</dbReference>
<evidence type="ECO:0000259" key="13">
    <source>
        <dbReference type="PROSITE" id="PS50008"/>
    </source>
</evidence>
<dbReference type="SMART" id="SM00239">
    <property type="entry name" value="C2"/>
    <property type="match status" value="1"/>
</dbReference>
<comment type="function">
    <text evidence="6">The production of the second messenger molecules diacylglycerol (DAG) and inositol 1,4,5-trisphosphate (IP3) is mediated by activated phosphatidylinositol-specific phospholipase C enzymes.</text>
</comment>
<dbReference type="CDD" id="cd00275">
    <property type="entry name" value="C2_PLC_like"/>
    <property type="match status" value="1"/>
</dbReference>
<dbReference type="Proteomes" id="UP000504606">
    <property type="component" value="Unplaced"/>
</dbReference>
<evidence type="ECO:0000256" key="2">
    <source>
        <dbReference type="ARBA" id="ARBA00022801"/>
    </source>
</evidence>
<evidence type="ECO:0000256" key="7">
    <source>
        <dbReference type="PIRSR" id="PIRSR000956-1"/>
    </source>
</evidence>
<name>A0A9C6TZB8_FRAOC</name>
<dbReference type="GO" id="GO:0051209">
    <property type="term" value="P:release of sequestered calcium ion into cytosol"/>
    <property type="evidence" value="ECO:0007669"/>
    <property type="project" value="TreeGrafter"/>
</dbReference>